<protein>
    <submittedName>
        <fullName evidence="9">MFS transporter</fullName>
    </submittedName>
</protein>
<evidence type="ECO:0000259" key="8">
    <source>
        <dbReference type="PROSITE" id="PS50850"/>
    </source>
</evidence>
<keyword evidence="2" id="KW-0813">Transport</keyword>
<dbReference type="SUPFAM" id="SSF103473">
    <property type="entry name" value="MFS general substrate transporter"/>
    <property type="match status" value="1"/>
</dbReference>
<accession>A0A846Y933</accession>
<feature type="transmembrane region" description="Helical" evidence="7">
    <location>
        <begin position="63"/>
        <end position="81"/>
    </location>
</feature>
<feature type="transmembrane region" description="Helical" evidence="7">
    <location>
        <begin position="93"/>
        <end position="112"/>
    </location>
</feature>
<dbReference type="GO" id="GO:0022857">
    <property type="term" value="F:transmembrane transporter activity"/>
    <property type="evidence" value="ECO:0007669"/>
    <property type="project" value="InterPro"/>
</dbReference>
<dbReference type="Pfam" id="PF07690">
    <property type="entry name" value="MFS_1"/>
    <property type="match status" value="1"/>
</dbReference>
<feature type="transmembrane region" description="Helical" evidence="7">
    <location>
        <begin position="349"/>
        <end position="368"/>
    </location>
</feature>
<dbReference type="RefSeq" id="WP_067879923.1">
    <property type="nucleotide sequence ID" value="NZ_JAAXOP010000027.1"/>
</dbReference>
<evidence type="ECO:0000256" key="5">
    <source>
        <dbReference type="ARBA" id="ARBA00022989"/>
    </source>
</evidence>
<sequence length="480" mass="49550">MSVSISDSDSPSAGTGSEPGGSTGYWTGILLILVLLTEQASLAFALFTPALPKIAAKYQTTEVVWVMTALVLAAAIASPILGKLADIHGKKRILVVTAMIAGLGAFISAVAPTFPILLIGRFLSGAGFAFTALGYSLIRDVFPARLQPMSISIANTGVGIIAVAAPLISGFLLDHVGVSSIFWFSFALCAVGGLLTLFFVPETTVRAHVSVDWLGAFLLTVALFTVMLALSLGAEWGWASGRTLGTLAVTVVFAVAWVLWERRAREPLISIPMLAGRKVGITLLAGGIAYGATTLIATLMPMLLQTPKDAGGYGFGLSVTGMALWMLPGGVLIVLGGVFVGATARWIGFRTQLIIGAGLIAIGAVLLATTPDQPWQVVSAYGIIGFGSMIYAAVPNLVLLGLDEEQRAIGANFTGLSQSMFGGMLSSLGFAFLAQHMLAVSPAGPVYSSDGFMVAFLVAGGAAAIGALLALGITVGRVRR</sequence>
<evidence type="ECO:0000256" key="4">
    <source>
        <dbReference type="ARBA" id="ARBA00022692"/>
    </source>
</evidence>
<dbReference type="AlphaFoldDB" id="A0A846Y933"/>
<feature type="transmembrane region" description="Helical" evidence="7">
    <location>
        <begin position="29"/>
        <end position="51"/>
    </location>
</feature>
<name>A0A846Y933_9NOCA</name>
<dbReference type="PANTHER" id="PTHR42718:SF46">
    <property type="entry name" value="BLR6921 PROTEIN"/>
    <property type="match status" value="1"/>
</dbReference>
<reference evidence="9 10" key="1">
    <citation type="submission" date="2020-04" db="EMBL/GenBank/DDBJ databases">
        <title>MicrobeNet Type strains.</title>
        <authorList>
            <person name="Nicholson A.C."/>
        </authorList>
    </citation>
    <scope>NUCLEOTIDE SEQUENCE [LARGE SCALE GENOMIC DNA]</scope>
    <source>
        <strain evidence="9 10">JCM 12354</strain>
    </source>
</reference>
<evidence type="ECO:0000256" key="3">
    <source>
        <dbReference type="ARBA" id="ARBA00022475"/>
    </source>
</evidence>
<dbReference type="EMBL" id="JAAXOP010000027">
    <property type="protein sequence ID" value="NKY54304.1"/>
    <property type="molecule type" value="Genomic_DNA"/>
</dbReference>
<feature type="transmembrane region" description="Helical" evidence="7">
    <location>
        <begin position="181"/>
        <end position="201"/>
    </location>
</feature>
<comment type="subcellular location">
    <subcellularLocation>
        <location evidence="1">Cell membrane</location>
        <topology evidence="1">Multi-pass membrane protein</topology>
    </subcellularLocation>
</comment>
<evidence type="ECO:0000313" key="10">
    <source>
        <dbReference type="Proteomes" id="UP000565711"/>
    </source>
</evidence>
<keyword evidence="10" id="KW-1185">Reference proteome</keyword>
<comment type="caution">
    <text evidence="9">The sequence shown here is derived from an EMBL/GenBank/DDBJ whole genome shotgun (WGS) entry which is preliminary data.</text>
</comment>
<feature type="transmembrane region" description="Helical" evidence="7">
    <location>
        <begin position="118"/>
        <end position="138"/>
    </location>
</feature>
<feature type="transmembrane region" description="Helical" evidence="7">
    <location>
        <begin position="150"/>
        <end position="169"/>
    </location>
</feature>
<dbReference type="InterPro" id="IPR011701">
    <property type="entry name" value="MFS"/>
</dbReference>
<feature type="transmembrane region" description="Helical" evidence="7">
    <location>
        <begin position="239"/>
        <end position="260"/>
    </location>
</feature>
<dbReference type="Proteomes" id="UP000565711">
    <property type="component" value="Unassembled WGS sequence"/>
</dbReference>
<feature type="transmembrane region" description="Helical" evidence="7">
    <location>
        <begin position="281"/>
        <end position="303"/>
    </location>
</feature>
<dbReference type="InterPro" id="IPR036259">
    <property type="entry name" value="MFS_trans_sf"/>
</dbReference>
<dbReference type="PROSITE" id="PS50850">
    <property type="entry name" value="MFS"/>
    <property type="match status" value="1"/>
</dbReference>
<feature type="transmembrane region" description="Helical" evidence="7">
    <location>
        <begin position="323"/>
        <end position="342"/>
    </location>
</feature>
<dbReference type="Gene3D" id="1.20.1250.20">
    <property type="entry name" value="MFS general substrate transporter like domains"/>
    <property type="match status" value="2"/>
</dbReference>
<gene>
    <name evidence="9" type="ORF">HGA08_29390</name>
</gene>
<keyword evidence="4 7" id="KW-0812">Transmembrane</keyword>
<dbReference type="InterPro" id="IPR020846">
    <property type="entry name" value="MFS_dom"/>
</dbReference>
<evidence type="ECO:0000256" key="1">
    <source>
        <dbReference type="ARBA" id="ARBA00004651"/>
    </source>
</evidence>
<feature type="transmembrane region" description="Helical" evidence="7">
    <location>
        <begin position="213"/>
        <end position="233"/>
    </location>
</feature>
<feature type="transmembrane region" description="Helical" evidence="7">
    <location>
        <begin position="380"/>
        <end position="400"/>
    </location>
</feature>
<evidence type="ECO:0000256" key="6">
    <source>
        <dbReference type="ARBA" id="ARBA00023136"/>
    </source>
</evidence>
<dbReference type="PANTHER" id="PTHR42718">
    <property type="entry name" value="MAJOR FACILITATOR SUPERFAMILY MULTIDRUG TRANSPORTER MFSC"/>
    <property type="match status" value="1"/>
</dbReference>
<evidence type="ECO:0000313" key="9">
    <source>
        <dbReference type="EMBL" id="NKY54304.1"/>
    </source>
</evidence>
<dbReference type="GO" id="GO:0005886">
    <property type="term" value="C:plasma membrane"/>
    <property type="evidence" value="ECO:0007669"/>
    <property type="project" value="UniProtKB-SubCell"/>
</dbReference>
<organism evidence="9 10">
    <name type="scientific">Nocardia vermiculata</name>
    <dbReference type="NCBI Taxonomy" id="257274"/>
    <lineage>
        <taxon>Bacteria</taxon>
        <taxon>Bacillati</taxon>
        <taxon>Actinomycetota</taxon>
        <taxon>Actinomycetes</taxon>
        <taxon>Mycobacteriales</taxon>
        <taxon>Nocardiaceae</taxon>
        <taxon>Nocardia</taxon>
    </lineage>
</organism>
<feature type="domain" description="Major facilitator superfamily (MFS) profile" evidence="8">
    <location>
        <begin position="29"/>
        <end position="478"/>
    </location>
</feature>
<keyword evidence="6 7" id="KW-0472">Membrane</keyword>
<keyword evidence="3" id="KW-1003">Cell membrane</keyword>
<evidence type="ECO:0000256" key="7">
    <source>
        <dbReference type="SAM" id="Phobius"/>
    </source>
</evidence>
<keyword evidence="5 7" id="KW-1133">Transmembrane helix</keyword>
<feature type="transmembrane region" description="Helical" evidence="7">
    <location>
        <begin position="452"/>
        <end position="475"/>
    </location>
</feature>
<proteinExistence type="predicted"/>
<evidence type="ECO:0000256" key="2">
    <source>
        <dbReference type="ARBA" id="ARBA00022448"/>
    </source>
</evidence>